<name>A0A917ENM1_9MICC</name>
<evidence type="ECO:0000313" key="1">
    <source>
        <dbReference type="EMBL" id="GGE64988.1"/>
    </source>
</evidence>
<gene>
    <name evidence="1" type="ORF">GCM10011401_10160</name>
</gene>
<reference evidence="1" key="2">
    <citation type="submission" date="2020-09" db="EMBL/GenBank/DDBJ databases">
        <authorList>
            <person name="Sun Q."/>
            <person name="Zhou Y."/>
        </authorList>
    </citation>
    <scope>NUCLEOTIDE SEQUENCE</scope>
    <source>
        <strain evidence="1">CGMCC 1.15388</strain>
    </source>
</reference>
<comment type="caution">
    <text evidence="1">The sequence shown here is derived from an EMBL/GenBank/DDBJ whole genome shotgun (WGS) entry which is preliminary data.</text>
</comment>
<keyword evidence="2" id="KW-1185">Reference proteome</keyword>
<evidence type="ECO:0000313" key="2">
    <source>
        <dbReference type="Proteomes" id="UP000633136"/>
    </source>
</evidence>
<organism evidence="1 2">
    <name type="scientific">Nesterenkonia cremea</name>
    <dbReference type="NCBI Taxonomy" id="1882340"/>
    <lineage>
        <taxon>Bacteria</taxon>
        <taxon>Bacillati</taxon>
        <taxon>Actinomycetota</taxon>
        <taxon>Actinomycetes</taxon>
        <taxon>Micrococcales</taxon>
        <taxon>Micrococcaceae</taxon>
        <taxon>Nesterenkonia</taxon>
    </lineage>
</organism>
<accession>A0A917ENM1</accession>
<reference evidence="1" key="1">
    <citation type="journal article" date="2014" name="Int. J. Syst. Evol. Microbiol.">
        <title>Complete genome sequence of Corynebacterium casei LMG S-19264T (=DSM 44701T), isolated from a smear-ripened cheese.</title>
        <authorList>
            <consortium name="US DOE Joint Genome Institute (JGI-PGF)"/>
            <person name="Walter F."/>
            <person name="Albersmeier A."/>
            <person name="Kalinowski J."/>
            <person name="Ruckert C."/>
        </authorList>
    </citation>
    <scope>NUCLEOTIDE SEQUENCE</scope>
    <source>
        <strain evidence="1">CGMCC 1.15388</strain>
    </source>
</reference>
<sequence>MPRQALYPYARLAPDDVRWPRWGLSVDGKVVSFEELDTEMDLQSEISFSLAVLVDRGSLERAGYVPEEVTAVAEMLSPDTNLRRVRKMPLSFDAYGHLGAQLTVTAESSELGQELLLDACLLASGRDSDFGIPLRLQERRRQKLTLGDRARFPTVAYSFTESRFPAAPWYLEVDAMEPEAPMNVHAKLHLNTDFEVVEALLEGTAPDHVMAAMRKDVARALIQEARTLADEITRSGTLERFVEQHPDSIIAAADQTARGCMGNDLKQALKLMEENPREFELRLSSGVGYWKGAL</sequence>
<dbReference type="EMBL" id="BMIS01000003">
    <property type="protein sequence ID" value="GGE64988.1"/>
    <property type="molecule type" value="Genomic_DNA"/>
</dbReference>
<dbReference type="RefSeq" id="WP_188683326.1">
    <property type="nucleotide sequence ID" value="NZ_BMIS01000003.1"/>
</dbReference>
<proteinExistence type="predicted"/>
<dbReference type="Proteomes" id="UP000633136">
    <property type="component" value="Unassembled WGS sequence"/>
</dbReference>
<protein>
    <submittedName>
        <fullName evidence="1">Uncharacterized protein</fullName>
    </submittedName>
</protein>
<dbReference type="AlphaFoldDB" id="A0A917ENM1"/>